<dbReference type="FunFam" id="3.90.226.10:FF:000089">
    <property type="entry name" value="Membrane-bound serine protease"/>
    <property type="match status" value="1"/>
</dbReference>
<dbReference type="PANTHER" id="PTHR33507">
    <property type="entry name" value="INNER MEMBRANE PROTEIN YBBJ"/>
    <property type="match status" value="1"/>
</dbReference>
<dbReference type="Gene3D" id="3.90.226.10">
    <property type="entry name" value="2-enoyl-CoA Hydratase, Chain A, domain 1"/>
    <property type="match status" value="1"/>
</dbReference>
<feature type="transmembrane region" description="Helical" evidence="6">
    <location>
        <begin position="333"/>
        <end position="352"/>
    </location>
</feature>
<dbReference type="OrthoDB" id="5289056at2"/>
<keyword evidence="2 6" id="KW-0812">Transmembrane</keyword>
<dbReference type="Pfam" id="PF25145">
    <property type="entry name" value="NfeD1b_N"/>
    <property type="match status" value="1"/>
</dbReference>
<feature type="chain" id="PRO_5011681051" evidence="7">
    <location>
        <begin position="33"/>
        <end position="458"/>
    </location>
</feature>
<dbReference type="Gene3D" id="2.40.50.140">
    <property type="entry name" value="Nucleic acid-binding proteins"/>
    <property type="match status" value="1"/>
</dbReference>
<reference evidence="12" key="1">
    <citation type="submission" date="2016-10" db="EMBL/GenBank/DDBJ databases">
        <authorList>
            <person name="Varghese N."/>
            <person name="Submissions S."/>
        </authorList>
    </citation>
    <scope>NUCLEOTIDE SEQUENCE [LARGE SCALE GENOMIC DNA]</scope>
    <source>
        <strain evidence="12">CGMCC 1.12041</strain>
    </source>
</reference>
<keyword evidence="12" id="KW-1185">Reference proteome</keyword>
<evidence type="ECO:0000256" key="4">
    <source>
        <dbReference type="ARBA" id="ARBA00023136"/>
    </source>
</evidence>
<dbReference type="STRING" id="1164594.SAMN05216204_102210"/>
<accession>A0A1I1ES10</accession>
<keyword evidence="3 6" id="KW-1133">Transmembrane helix</keyword>
<sequence>MNFRRLFRHRAWACASFLLVLALAHPGPAAGAAPVGLLTLDGAIGPATADHVVRSLAHAHERGQQLLVLRMDTPGGLDTSMRTVIKAILASPVPVATWVAPSGARAASAGTYILVASHIAAMAPGTNVGAATPVEIGLAPRQPEPGPAPKDAAGAGQDKPPAMTAKQVNDAAAYLRSLAQLRGRNADWAERAVRDASSLSAEDALRLNVVDHLAADLPALLAQLDGRRVVAGGKVHRLATRGAALVEYLPDWRTSALAAITSPGVALLLMTIGFYGLVFEFMNPGAVAPGVIGAICLLLGLYALQMLPVNYAGLALIVLGLAFMAGEAFLPSFGILGLGGIAAFVAGALMLVDTELPGYGIPPGLVGTLGVASALLLFGTVRLALKTRRRPVRSGADGLIGALCTVSSVGERRPHEGWVQLEGELWRAVCSTPLRPSQTVRVVGRTGLTVEVVPVDPA</sequence>
<dbReference type="Proteomes" id="UP000198639">
    <property type="component" value="Unassembled WGS sequence"/>
</dbReference>
<evidence type="ECO:0000313" key="12">
    <source>
        <dbReference type="Proteomes" id="UP000198639"/>
    </source>
</evidence>
<gene>
    <name evidence="11" type="ORF">SAMN05216204_102210</name>
</gene>
<feature type="transmembrane region" description="Helical" evidence="6">
    <location>
        <begin position="364"/>
        <end position="385"/>
    </location>
</feature>
<evidence type="ECO:0000313" key="11">
    <source>
        <dbReference type="EMBL" id="SFB89482.1"/>
    </source>
</evidence>
<keyword evidence="4 6" id="KW-0472">Membrane</keyword>
<dbReference type="SUPFAM" id="SSF141322">
    <property type="entry name" value="NfeD domain-like"/>
    <property type="match status" value="1"/>
</dbReference>
<evidence type="ECO:0000259" key="10">
    <source>
        <dbReference type="Pfam" id="PF25145"/>
    </source>
</evidence>
<protein>
    <submittedName>
        <fullName evidence="11">Nodulation efficiency protein NfeD</fullName>
    </submittedName>
</protein>
<feature type="signal peptide" evidence="7">
    <location>
        <begin position="1"/>
        <end position="32"/>
    </location>
</feature>
<feature type="domain" description="NfeD integral membrane" evidence="9">
    <location>
        <begin position="265"/>
        <end position="378"/>
    </location>
</feature>
<proteinExistence type="predicted"/>
<keyword evidence="7" id="KW-0732">Signal</keyword>
<dbReference type="GO" id="GO:0016020">
    <property type="term" value="C:membrane"/>
    <property type="evidence" value="ECO:0007669"/>
    <property type="project" value="UniProtKB-SubCell"/>
</dbReference>
<dbReference type="InterPro" id="IPR056739">
    <property type="entry name" value="NfeD_membrane"/>
</dbReference>
<dbReference type="SUPFAM" id="SSF52096">
    <property type="entry name" value="ClpP/crotonase"/>
    <property type="match status" value="1"/>
</dbReference>
<name>A0A1I1ES10_9BURK</name>
<organism evidence="11 12">
    <name type="scientific">Massilia yuzhufengensis</name>
    <dbReference type="NCBI Taxonomy" id="1164594"/>
    <lineage>
        <taxon>Bacteria</taxon>
        <taxon>Pseudomonadati</taxon>
        <taxon>Pseudomonadota</taxon>
        <taxon>Betaproteobacteria</taxon>
        <taxon>Burkholderiales</taxon>
        <taxon>Oxalobacteraceae</taxon>
        <taxon>Telluria group</taxon>
        <taxon>Massilia</taxon>
    </lineage>
</organism>
<dbReference type="Pfam" id="PF24961">
    <property type="entry name" value="NfeD_membrane"/>
    <property type="match status" value="1"/>
</dbReference>
<dbReference type="InterPro" id="IPR029045">
    <property type="entry name" value="ClpP/crotonase-like_dom_sf"/>
</dbReference>
<feature type="transmembrane region" description="Helical" evidence="6">
    <location>
        <begin position="285"/>
        <end position="303"/>
    </location>
</feature>
<dbReference type="EMBL" id="FOLD01000002">
    <property type="protein sequence ID" value="SFB89482.1"/>
    <property type="molecule type" value="Genomic_DNA"/>
</dbReference>
<dbReference type="AlphaFoldDB" id="A0A1I1ES10"/>
<evidence type="ECO:0000256" key="5">
    <source>
        <dbReference type="SAM" id="MobiDB-lite"/>
    </source>
</evidence>
<evidence type="ECO:0000259" key="9">
    <source>
        <dbReference type="Pfam" id="PF24961"/>
    </source>
</evidence>
<evidence type="ECO:0000256" key="1">
    <source>
        <dbReference type="ARBA" id="ARBA00004141"/>
    </source>
</evidence>
<feature type="region of interest" description="Disordered" evidence="5">
    <location>
        <begin position="137"/>
        <end position="160"/>
    </location>
</feature>
<dbReference type="InterPro" id="IPR002810">
    <property type="entry name" value="NfeD-like_C"/>
</dbReference>
<evidence type="ECO:0000259" key="8">
    <source>
        <dbReference type="Pfam" id="PF01957"/>
    </source>
</evidence>
<feature type="domain" description="NfeD-like C-terminal" evidence="8">
    <location>
        <begin position="396"/>
        <end position="454"/>
    </location>
</feature>
<dbReference type="InterPro" id="IPR056738">
    <property type="entry name" value="NfeD1b_N"/>
</dbReference>
<dbReference type="InterPro" id="IPR052165">
    <property type="entry name" value="Membrane_assoc_protease"/>
</dbReference>
<dbReference type="RefSeq" id="WP_091870860.1">
    <property type="nucleotide sequence ID" value="NZ_FOLD01000002.1"/>
</dbReference>
<feature type="domain" description="NfeD1b N-terminal" evidence="10">
    <location>
        <begin position="48"/>
        <end position="135"/>
    </location>
</feature>
<evidence type="ECO:0000256" key="3">
    <source>
        <dbReference type="ARBA" id="ARBA00022989"/>
    </source>
</evidence>
<dbReference type="CDD" id="cd07020">
    <property type="entry name" value="Clp_protease_NfeD_1"/>
    <property type="match status" value="1"/>
</dbReference>
<evidence type="ECO:0000256" key="7">
    <source>
        <dbReference type="SAM" id="SignalP"/>
    </source>
</evidence>
<evidence type="ECO:0000256" key="6">
    <source>
        <dbReference type="SAM" id="Phobius"/>
    </source>
</evidence>
<dbReference type="PANTHER" id="PTHR33507:SF4">
    <property type="entry name" value="NODULATION COMPETITIVENESS PROTEIN NFED"/>
    <property type="match status" value="1"/>
</dbReference>
<feature type="transmembrane region" description="Helical" evidence="6">
    <location>
        <begin position="309"/>
        <end position="326"/>
    </location>
</feature>
<evidence type="ECO:0000256" key="2">
    <source>
        <dbReference type="ARBA" id="ARBA00022692"/>
    </source>
</evidence>
<comment type="subcellular location">
    <subcellularLocation>
        <location evidence="1">Membrane</location>
        <topology evidence="1">Multi-pass membrane protein</topology>
    </subcellularLocation>
</comment>
<feature type="transmembrane region" description="Helical" evidence="6">
    <location>
        <begin position="256"/>
        <end position="278"/>
    </location>
</feature>
<dbReference type="InterPro" id="IPR012340">
    <property type="entry name" value="NA-bd_OB-fold"/>
</dbReference>
<dbReference type="Pfam" id="PF01957">
    <property type="entry name" value="NfeD"/>
    <property type="match status" value="1"/>
</dbReference>